<dbReference type="EMBL" id="CP033065">
    <property type="protein sequence ID" value="AYM85994.1"/>
    <property type="molecule type" value="Genomic_DNA"/>
</dbReference>
<evidence type="ECO:0000256" key="2">
    <source>
        <dbReference type="PROSITE-ProRule" id="PRU00284"/>
    </source>
</evidence>
<dbReference type="SMART" id="SM00283">
    <property type="entry name" value="MA"/>
    <property type="match status" value="1"/>
</dbReference>
<dbReference type="GO" id="GO:0007165">
    <property type="term" value="P:signal transduction"/>
    <property type="evidence" value="ECO:0007669"/>
    <property type="project" value="UniProtKB-KW"/>
</dbReference>
<dbReference type="InterPro" id="IPR000700">
    <property type="entry name" value="PAS-assoc_C"/>
</dbReference>
<dbReference type="InterPro" id="IPR004089">
    <property type="entry name" value="MCPsignal_dom"/>
</dbReference>
<dbReference type="InterPro" id="IPR000014">
    <property type="entry name" value="PAS"/>
</dbReference>
<evidence type="ECO:0000313" key="6">
    <source>
        <dbReference type="EMBL" id="AYM85994.1"/>
    </source>
</evidence>
<evidence type="ECO:0000259" key="5">
    <source>
        <dbReference type="PROSITE" id="PS50113"/>
    </source>
</evidence>
<dbReference type="InterPro" id="IPR004090">
    <property type="entry name" value="Chemotax_Me-accpt_rcpt"/>
</dbReference>
<dbReference type="PROSITE" id="PS50113">
    <property type="entry name" value="PAC"/>
    <property type="match status" value="1"/>
</dbReference>
<dbReference type="InterPro" id="IPR035965">
    <property type="entry name" value="PAS-like_dom_sf"/>
</dbReference>
<proteinExistence type="predicted"/>
<dbReference type="SMART" id="SM00091">
    <property type="entry name" value="PAS"/>
    <property type="match status" value="2"/>
</dbReference>
<protein>
    <submittedName>
        <fullName evidence="6">Methyl-accepting chemotaxis protein</fullName>
    </submittedName>
</protein>
<dbReference type="PANTHER" id="PTHR24422:SF10">
    <property type="entry name" value="CHEMOTAXIS PROTEIN METHYLTRANSFERASE 2"/>
    <property type="match status" value="1"/>
</dbReference>
<dbReference type="InterPro" id="IPR050903">
    <property type="entry name" value="Bact_Chemotaxis_MeTrfase"/>
</dbReference>
<dbReference type="InterPro" id="IPR013655">
    <property type="entry name" value="PAS_fold_3"/>
</dbReference>
<dbReference type="NCBIfam" id="TIGR00229">
    <property type="entry name" value="sensory_box"/>
    <property type="match status" value="2"/>
</dbReference>
<dbReference type="Proteomes" id="UP000279995">
    <property type="component" value="Chromosome I"/>
</dbReference>
<evidence type="ECO:0000313" key="7">
    <source>
        <dbReference type="Proteomes" id="UP000279995"/>
    </source>
</evidence>
<feature type="domain" description="PAC" evidence="5">
    <location>
        <begin position="212"/>
        <end position="264"/>
    </location>
</feature>
<dbReference type="SMART" id="SM00086">
    <property type="entry name" value="PAC"/>
    <property type="match status" value="2"/>
</dbReference>
<organism evidence="6 7">
    <name type="scientific">Pseudoalteromonas agarivorans</name>
    <dbReference type="NCBI Taxonomy" id="176102"/>
    <lineage>
        <taxon>Bacteria</taxon>
        <taxon>Pseudomonadati</taxon>
        <taxon>Pseudomonadota</taxon>
        <taxon>Gammaproteobacteria</taxon>
        <taxon>Alteromonadales</taxon>
        <taxon>Pseudoalteromonadaceae</taxon>
        <taxon>Pseudoalteromonas</taxon>
    </lineage>
</organism>
<feature type="domain" description="PAS" evidence="4">
    <location>
        <begin position="40"/>
        <end position="90"/>
    </location>
</feature>
<dbReference type="Gene3D" id="3.30.450.20">
    <property type="entry name" value="PAS domain"/>
    <property type="match status" value="2"/>
</dbReference>
<evidence type="ECO:0000259" key="4">
    <source>
        <dbReference type="PROSITE" id="PS50112"/>
    </source>
</evidence>
<dbReference type="Gene3D" id="1.10.287.950">
    <property type="entry name" value="Methyl-accepting chemotaxis protein"/>
    <property type="match status" value="1"/>
</dbReference>
<dbReference type="PROSITE" id="PS50112">
    <property type="entry name" value="PAS"/>
    <property type="match status" value="1"/>
</dbReference>
<dbReference type="CDD" id="cd00130">
    <property type="entry name" value="PAS"/>
    <property type="match status" value="2"/>
</dbReference>
<sequence>MFGLRKDNAKVEELERQLNESKSVLSAIYNHVAYIEFTPEGKILDANDLFLDTVGYKREEVIGKHHRMFCDSDYAKSSEYSQFWQALQGANSTSGTFMRFNANGEKLWLEATYFPVEVNGVVTKVIKIASDITKNYVQRKSQEALTEALDKALATIEFHPDGTIIKANQNFLSTVGYSLAEIVGKHHKMFCTDSFYQNNPRFWEELSDGQFKSGKFKRITSDGSQIWLEATYNPILDNKGKVTKIVKFASNITDRIKDNEAVSEAAQIAYESAVSSAQTAKRGSDILHDAIANSDAIVSQVLKSVDLIKNLNEQSAVIGSIVSTISSIADQTNLLALNAAIEAARAGEYGRGFAVVADEVRQLAASTSSSTNEIATVVKNNQELTNDISKQITSVSDSSEQGRELIAKVSEVIQEIERGADAVSATVSKLNAS</sequence>
<keyword evidence="1 2" id="KW-0807">Transducer</keyword>
<dbReference type="Pfam" id="PF00015">
    <property type="entry name" value="MCPsignal"/>
    <property type="match status" value="1"/>
</dbReference>
<gene>
    <name evidence="6" type="ORF">D9T18_04380</name>
</gene>
<reference evidence="6 7" key="1">
    <citation type="submission" date="2018-10" db="EMBL/GenBank/DDBJ databases">
        <title>Complete Genome Sequence and Transcriptomic Profiles of a Marine Bacterium, Pseudoalteromonas agarivorans Hao 2018.</title>
        <authorList>
            <person name="Hao L."/>
        </authorList>
    </citation>
    <scope>NUCLEOTIDE SEQUENCE [LARGE SCALE GENOMIC DNA]</scope>
    <source>
        <strain evidence="6 7">Hao 2018</strain>
    </source>
</reference>
<dbReference type="InterPro" id="IPR001610">
    <property type="entry name" value="PAC"/>
</dbReference>
<evidence type="ECO:0000256" key="1">
    <source>
        <dbReference type="ARBA" id="ARBA00023224"/>
    </source>
</evidence>
<dbReference type="Pfam" id="PF08447">
    <property type="entry name" value="PAS_3"/>
    <property type="match status" value="1"/>
</dbReference>
<dbReference type="Pfam" id="PF13426">
    <property type="entry name" value="PAS_9"/>
    <property type="match status" value="1"/>
</dbReference>
<dbReference type="PROSITE" id="PS50111">
    <property type="entry name" value="CHEMOTAXIS_TRANSDUC_2"/>
    <property type="match status" value="1"/>
</dbReference>
<feature type="domain" description="Methyl-accepting transducer" evidence="3">
    <location>
        <begin position="241"/>
        <end position="433"/>
    </location>
</feature>
<dbReference type="PANTHER" id="PTHR24422">
    <property type="entry name" value="CHEMOTAXIS PROTEIN METHYLTRANSFERASE"/>
    <property type="match status" value="1"/>
</dbReference>
<dbReference type="AlphaFoldDB" id="A0AAD0U2K4"/>
<dbReference type="PRINTS" id="PR00260">
    <property type="entry name" value="CHEMTRNSDUCR"/>
</dbReference>
<name>A0AAD0U2K4_9GAMM</name>
<dbReference type="GO" id="GO:0006935">
    <property type="term" value="P:chemotaxis"/>
    <property type="evidence" value="ECO:0007669"/>
    <property type="project" value="InterPro"/>
</dbReference>
<dbReference type="GO" id="GO:0004888">
    <property type="term" value="F:transmembrane signaling receptor activity"/>
    <property type="evidence" value="ECO:0007669"/>
    <property type="project" value="InterPro"/>
</dbReference>
<accession>A0AAD0U2K4</accession>
<dbReference type="RefSeq" id="WP_121637140.1">
    <property type="nucleotide sequence ID" value="NZ_CP033065.1"/>
</dbReference>
<dbReference type="SUPFAM" id="SSF55785">
    <property type="entry name" value="PYP-like sensor domain (PAS domain)"/>
    <property type="match status" value="2"/>
</dbReference>
<evidence type="ECO:0000259" key="3">
    <source>
        <dbReference type="PROSITE" id="PS50111"/>
    </source>
</evidence>
<dbReference type="GO" id="GO:0016020">
    <property type="term" value="C:membrane"/>
    <property type="evidence" value="ECO:0007669"/>
    <property type="project" value="InterPro"/>
</dbReference>
<dbReference type="SUPFAM" id="SSF58104">
    <property type="entry name" value="Methyl-accepting chemotaxis protein (MCP) signaling domain"/>
    <property type="match status" value="1"/>
</dbReference>